<comment type="caution">
    <text evidence="1">The sequence shown here is derived from an EMBL/GenBank/DDBJ whole genome shotgun (WGS) entry which is preliminary data.</text>
</comment>
<gene>
    <name evidence="1" type="ORF">EES38_22015</name>
</gene>
<evidence type="ECO:0000313" key="1">
    <source>
        <dbReference type="EMBL" id="RQW60963.1"/>
    </source>
</evidence>
<protein>
    <submittedName>
        <fullName evidence="1">AmmeMemoRadiSam system radical SAM enzyme</fullName>
    </submittedName>
</protein>
<evidence type="ECO:0000313" key="2">
    <source>
        <dbReference type="Proteomes" id="UP000281112"/>
    </source>
</evidence>
<dbReference type="AlphaFoldDB" id="A0A3N9TB26"/>
<name>A0A3N9TB26_9VIBR</name>
<organism evidence="1 2">
    <name type="scientific">Vibrio viridaestus</name>
    <dbReference type="NCBI Taxonomy" id="2487322"/>
    <lineage>
        <taxon>Bacteria</taxon>
        <taxon>Pseudomonadati</taxon>
        <taxon>Pseudomonadota</taxon>
        <taxon>Gammaproteobacteria</taxon>
        <taxon>Vibrionales</taxon>
        <taxon>Vibrionaceae</taxon>
        <taxon>Vibrio</taxon>
    </lineage>
</organism>
<accession>A0A3N9TB26</accession>
<keyword evidence="2" id="KW-1185">Reference proteome</keyword>
<reference evidence="1 2" key="1">
    <citation type="submission" date="2018-11" db="EMBL/GenBank/DDBJ databases">
        <title>Vibrio LJC006 sp. nov., isolated from seawater during the bloom of the enteromorpha.</title>
        <authorList>
            <person name="Liang J."/>
        </authorList>
    </citation>
    <scope>NUCLEOTIDE SEQUENCE [LARGE SCALE GENOMIC DNA]</scope>
    <source>
        <strain evidence="1 2">LJC006</strain>
    </source>
</reference>
<dbReference type="EMBL" id="RJVQ01000108">
    <property type="protein sequence ID" value="RQW60963.1"/>
    <property type="molecule type" value="Genomic_DNA"/>
</dbReference>
<proteinExistence type="predicted"/>
<dbReference type="Proteomes" id="UP000281112">
    <property type="component" value="Unassembled WGS sequence"/>
</dbReference>
<sequence>MLFSKSYGVVSAIHNDPIEKKPLYHFYPGRDILSIGGVGCNLK</sequence>
<feature type="non-terminal residue" evidence="1">
    <location>
        <position position="43"/>
    </location>
</feature>